<dbReference type="CDD" id="cd00609">
    <property type="entry name" value="AAT_like"/>
    <property type="match status" value="1"/>
</dbReference>
<keyword evidence="1" id="KW-0663">Pyridoxal phosphate</keyword>
<dbReference type="InterPro" id="IPR004839">
    <property type="entry name" value="Aminotransferase_I/II_large"/>
</dbReference>
<organism evidence="3 4">
    <name type="scientific">Aplysia californica</name>
    <name type="common">California sea hare</name>
    <dbReference type="NCBI Taxonomy" id="6500"/>
    <lineage>
        <taxon>Eukaryota</taxon>
        <taxon>Metazoa</taxon>
        <taxon>Spiralia</taxon>
        <taxon>Lophotrochozoa</taxon>
        <taxon>Mollusca</taxon>
        <taxon>Gastropoda</taxon>
        <taxon>Heterobranchia</taxon>
        <taxon>Euthyneura</taxon>
        <taxon>Tectipleura</taxon>
        <taxon>Aplysiida</taxon>
        <taxon>Aplysioidea</taxon>
        <taxon>Aplysiidae</taxon>
        <taxon>Aplysia</taxon>
    </lineage>
</organism>
<dbReference type="Pfam" id="PF00155">
    <property type="entry name" value="Aminotran_1_2"/>
    <property type="match status" value="1"/>
</dbReference>
<dbReference type="PANTHER" id="PTHR43795">
    <property type="entry name" value="BIFUNCTIONAL ASPARTATE AMINOTRANSFERASE AND GLUTAMATE/ASPARTATE-PREPHENATE AMINOTRANSFERASE-RELATED"/>
    <property type="match status" value="1"/>
</dbReference>
<dbReference type="PRINTS" id="PR00753">
    <property type="entry name" value="ACCSYNTHASE"/>
</dbReference>
<evidence type="ECO:0000313" key="4">
    <source>
        <dbReference type="RefSeq" id="XP_005105558.1"/>
    </source>
</evidence>
<keyword evidence="3" id="KW-1185">Reference proteome</keyword>
<dbReference type="GeneID" id="101849149"/>
<dbReference type="PANTHER" id="PTHR43795:SF39">
    <property type="entry name" value="AMINOTRANSFERASE CLASS I_CLASSII DOMAIN-CONTAINING PROTEIN"/>
    <property type="match status" value="1"/>
</dbReference>
<sequence>MGVNIPNQSVVNNFGLPPQGKNIRAFLFVTPNNPLGSVYTATQINDVLHFCAKYALHVIVDEVYALSIHDPESTFVSVLSMPHPDPERTHFLWGFSKDFGLSGYRCGVLWSANKEMIDVINKTLFHPPPAVIQMRLKHIIDDTDWLHHEYFPVLRKRLRQTYVMARDRLQQLGLVVHPSSSGIFIWFNAARYMPDRSKSAEMWLLQKFVLEKVILIPGDICESREPGYFRMVFSVNPAELNEESGAKKRG</sequence>
<proteinExistence type="predicted"/>
<dbReference type="SUPFAM" id="SSF53383">
    <property type="entry name" value="PLP-dependent transferases"/>
    <property type="match status" value="1"/>
</dbReference>
<gene>
    <name evidence="4" type="primary">LOC101849149</name>
</gene>
<dbReference type="InterPro" id="IPR015424">
    <property type="entry name" value="PyrdxlP-dep_Trfase"/>
</dbReference>
<dbReference type="Proteomes" id="UP000694888">
    <property type="component" value="Unplaced"/>
</dbReference>
<feature type="domain" description="Aminotransferase class I/classII large" evidence="2">
    <location>
        <begin position="21"/>
        <end position="241"/>
    </location>
</feature>
<dbReference type="InterPro" id="IPR015422">
    <property type="entry name" value="PyrdxlP-dep_Trfase_small"/>
</dbReference>
<dbReference type="RefSeq" id="XP_005105558.1">
    <property type="nucleotide sequence ID" value="XM_005105501.1"/>
</dbReference>
<dbReference type="InterPro" id="IPR050478">
    <property type="entry name" value="Ethylene_sulfur-biosynth"/>
</dbReference>
<protein>
    <submittedName>
        <fullName evidence="4">1-aminocyclopropane-1-carboxylate synthase-like protein 1</fullName>
    </submittedName>
</protein>
<name>A0ABM0K016_APLCA</name>
<dbReference type="Gene3D" id="3.90.1150.10">
    <property type="entry name" value="Aspartate Aminotransferase, domain 1"/>
    <property type="match status" value="1"/>
</dbReference>
<dbReference type="InterPro" id="IPR015421">
    <property type="entry name" value="PyrdxlP-dep_Trfase_major"/>
</dbReference>
<evidence type="ECO:0000259" key="2">
    <source>
        <dbReference type="Pfam" id="PF00155"/>
    </source>
</evidence>
<reference evidence="4" key="1">
    <citation type="submission" date="2025-08" db="UniProtKB">
        <authorList>
            <consortium name="RefSeq"/>
        </authorList>
    </citation>
    <scope>IDENTIFICATION</scope>
</reference>
<dbReference type="Gene3D" id="3.40.640.10">
    <property type="entry name" value="Type I PLP-dependent aspartate aminotransferase-like (Major domain)"/>
    <property type="match status" value="1"/>
</dbReference>
<evidence type="ECO:0000313" key="3">
    <source>
        <dbReference type="Proteomes" id="UP000694888"/>
    </source>
</evidence>
<evidence type="ECO:0000256" key="1">
    <source>
        <dbReference type="ARBA" id="ARBA00022898"/>
    </source>
</evidence>
<accession>A0ABM0K016</accession>